<keyword evidence="3" id="KW-1185">Reference proteome</keyword>
<name>A0A194WBE3_CYTMA</name>
<accession>A0A194WBE3</accession>
<feature type="compositionally biased region" description="Basic residues" evidence="1">
    <location>
        <begin position="153"/>
        <end position="163"/>
    </location>
</feature>
<organism evidence="2 3">
    <name type="scientific">Cytospora mali</name>
    <name type="common">Apple Valsa canker fungus</name>
    <name type="synonym">Valsa mali</name>
    <dbReference type="NCBI Taxonomy" id="578113"/>
    <lineage>
        <taxon>Eukaryota</taxon>
        <taxon>Fungi</taxon>
        <taxon>Dikarya</taxon>
        <taxon>Ascomycota</taxon>
        <taxon>Pezizomycotina</taxon>
        <taxon>Sordariomycetes</taxon>
        <taxon>Sordariomycetidae</taxon>
        <taxon>Diaporthales</taxon>
        <taxon>Cytosporaceae</taxon>
        <taxon>Cytospora</taxon>
    </lineage>
</organism>
<evidence type="ECO:0000256" key="1">
    <source>
        <dbReference type="SAM" id="MobiDB-lite"/>
    </source>
</evidence>
<evidence type="ECO:0000313" key="3">
    <source>
        <dbReference type="Proteomes" id="UP000078559"/>
    </source>
</evidence>
<reference evidence="2" key="1">
    <citation type="submission" date="2014-12" db="EMBL/GenBank/DDBJ databases">
        <title>Genome Sequence of Valsa Canker Pathogens Uncovers a Specific Adaption of Colonization on Woody Bark.</title>
        <authorList>
            <person name="Yin Z."/>
            <person name="Liu H."/>
            <person name="Gao X."/>
            <person name="Li Z."/>
            <person name="Song N."/>
            <person name="Ke X."/>
            <person name="Dai Q."/>
            <person name="Wu Y."/>
            <person name="Sun Y."/>
            <person name="Xu J.-R."/>
            <person name="Kang Z.K."/>
            <person name="Wang L."/>
            <person name="Huang L."/>
        </authorList>
    </citation>
    <scope>NUCLEOTIDE SEQUENCE [LARGE SCALE GENOMIC DNA]</scope>
    <source>
        <strain evidence="2">03-8</strain>
    </source>
</reference>
<sequence>MAYVYDKSDSDSVISVSSRIEQQLTTTNASINIPIPPITLEWNSAASSASSSTGSPEPFLPENVQKSLQPQKATGQDSSLRRSSPNPLRRDKDRLISANIESPRPASPDNRPDRASAEQKNNEDGNVNSYRLQRKRRRLSPTSTGPEQEVQKRGRGRPKKRICAGKSTGPE</sequence>
<dbReference type="Proteomes" id="UP000078559">
    <property type="component" value="Chromosome 10"/>
</dbReference>
<dbReference type="AlphaFoldDB" id="A0A194WBE3"/>
<gene>
    <name evidence="2" type="ORF">VM1G_08681</name>
</gene>
<dbReference type="EMBL" id="CM003107">
    <property type="protein sequence ID" value="KUI73408.1"/>
    <property type="molecule type" value="Genomic_DNA"/>
</dbReference>
<evidence type="ECO:0000313" key="2">
    <source>
        <dbReference type="EMBL" id="KUI73408.1"/>
    </source>
</evidence>
<protein>
    <submittedName>
        <fullName evidence="2">Uncharacterized protein</fullName>
    </submittedName>
</protein>
<proteinExistence type="predicted"/>
<feature type="compositionally biased region" description="Polar residues" evidence="1">
    <location>
        <begin position="64"/>
        <end position="77"/>
    </location>
</feature>
<feature type="region of interest" description="Disordered" evidence="1">
    <location>
        <begin position="44"/>
        <end position="171"/>
    </location>
</feature>
<feature type="compositionally biased region" description="Basic and acidic residues" evidence="1">
    <location>
        <begin position="110"/>
        <end position="123"/>
    </location>
</feature>